<dbReference type="Proteomes" id="UP001331761">
    <property type="component" value="Unassembled WGS sequence"/>
</dbReference>
<gene>
    <name evidence="1" type="ORF">GCK32_016862</name>
</gene>
<comment type="caution">
    <text evidence="1">The sequence shown here is derived from an EMBL/GenBank/DDBJ whole genome shotgun (WGS) entry which is preliminary data.</text>
</comment>
<feature type="non-terminal residue" evidence="1">
    <location>
        <position position="162"/>
    </location>
</feature>
<sequence>MNGGKLEVIYDAVAEDPKHIYDTVADSGLHHAHGALVVSEPVKRPLAVSPPVSDDLNREPIPEIEVLHYAERDLSKHRTYYDDDEHIYEEIGSASSAPPKIGEGVSETKRVTEHIYEVPSTPSKIEQGVTDTRESATSHYAVSLNIGEGAEDSRKVTEHVYE</sequence>
<accession>A0AAN8FIK9</accession>
<dbReference type="AlphaFoldDB" id="A0AAN8FIK9"/>
<dbReference type="EMBL" id="WIXE01007189">
    <property type="protein sequence ID" value="KAK5980646.1"/>
    <property type="molecule type" value="Genomic_DNA"/>
</dbReference>
<evidence type="ECO:0000313" key="2">
    <source>
        <dbReference type="Proteomes" id="UP001331761"/>
    </source>
</evidence>
<evidence type="ECO:0000313" key="1">
    <source>
        <dbReference type="EMBL" id="KAK5980646.1"/>
    </source>
</evidence>
<protein>
    <submittedName>
        <fullName evidence="1">Uncharacterized protein</fullName>
    </submittedName>
</protein>
<keyword evidence="2" id="KW-1185">Reference proteome</keyword>
<name>A0AAN8FIK9_TRICO</name>
<proteinExistence type="predicted"/>
<reference evidence="1 2" key="1">
    <citation type="submission" date="2019-10" db="EMBL/GenBank/DDBJ databases">
        <title>Assembly and Annotation for the nematode Trichostrongylus colubriformis.</title>
        <authorList>
            <person name="Martin J."/>
        </authorList>
    </citation>
    <scope>NUCLEOTIDE SEQUENCE [LARGE SCALE GENOMIC DNA]</scope>
    <source>
        <strain evidence="1">G859</strain>
        <tissue evidence="1">Whole worm</tissue>
    </source>
</reference>
<organism evidence="1 2">
    <name type="scientific">Trichostrongylus colubriformis</name>
    <name type="common">Black scour worm</name>
    <dbReference type="NCBI Taxonomy" id="6319"/>
    <lineage>
        <taxon>Eukaryota</taxon>
        <taxon>Metazoa</taxon>
        <taxon>Ecdysozoa</taxon>
        <taxon>Nematoda</taxon>
        <taxon>Chromadorea</taxon>
        <taxon>Rhabditida</taxon>
        <taxon>Rhabditina</taxon>
        <taxon>Rhabditomorpha</taxon>
        <taxon>Strongyloidea</taxon>
        <taxon>Trichostrongylidae</taxon>
        <taxon>Trichostrongylus</taxon>
    </lineage>
</organism>